<feature type="non-terminal residue" evidence="1">
    <location>
        <position position="1"/>
    </location>
</feature>
<keyword evidence="2" id="KW-1185">Reference proteome</keyword>
<dbReference type="EMBL" id="CAJNNV010010675">
    <property type="protein sequence ID" value="CAE8598917.1"/>
    <property type="molecule type" value="Genomic_DNA"/>
</dbReference>
<evidence type="ECO:0008006" key="3">
    <source>
        <dbReference type="Google" id="ProtNLM"/>
    </source>
</evidence>
<dbReference type="OrthoDB" id="10250320at2759"/>
<dbReference type="Proteomes" id="UP000654075">
    <property type="component" value="Unassembled WGS sequence"/>
</dbReference>
<protein>
    <recommendedName>
        <fullName evidence="3">Cyclin N-terminal domain-containing protein</fullName>
    </recommendedName>
</protein>
<evidence type="ECO:0000313" key="1">
    <source>
        <dbReference type="EMBL" id="CAE8598917.1"/>
    </source>
</evidence>
<feature type="non-terminal residue" evidence="1">
    <location>
        <position position="189"/>
    </location>
</feature>
<dbReference type="AlphaFoldDB" id="A0A813EMK9"/>
<reference evidence="1" key="1">
    <citation type="submission" date="2021-02" db="EMBL/GenBank/DDBJ databases">
        <authorList>
            <person name="Dougan E. K."/>
            <person name="Rhodes N."/>
            <person name="Thang M."/>
            <person name="Chan C."/>
        </authorList>
    </citation>
    <scope>NUCLEOTIDE SEQUENCE</scope>
</reference>
<accession>A0A813EMK9</accession>
<proteinExistence type="predicted"/>
<evidence type="ECO:0000313" key="2">
    <source>
        <dbReference type="Proteomes" id="UP000654075"/>
    </source>
</evidence>
<gene>
    <name evidence="1" type="ORF">PGLA1383_LOCUS17314</name>
</gene>
<name>A0A813EMK9_POLGL</name>
<dbReference type="Gene3D" id="1.10.472.10">
    <property type="entry name" value="Cyclin-like"/>
    <property type="match status" value="1"/>
</dbReference>
<comment type="caution">
    <text evidence="1">The sequence shown here is derived from an EMBL/GenBank/DDBJ whole genome shotgun (WGS) entry which is preliminary data.</text>
</comment>
<sequence length="189" mass="21775">WNWNEGFGDPEFWAMFREDALQQAERHRQPKQVAEFVLTIMDTGYFEVSELIVCLIYLKRLETSLPIHALSWRKMFLTALLLADKFLMDKPVKNTDLLGLANSLQDSAGSTMDIKAATFYDLELKFLSWMGLNISVSREAFKNFCKLDLLQKGTLDPDVKEEVFHKHPYITTPAFHGEEETPVESRVPA</sequence>
<organism evidence="1 2">
    <name type="scientific">Polarella glacialis</name>
    <name type="common">Dinoflagellate</name>
    <dbReference type="NCBI Taxonomy" id="89957"/>
    <lineage>
        <taxon>Eukaryota</taxon>
        <taxon>Sar</taxon>
        <taxon>Alveolata</taxon>
        <taxon>Dinophyceae</taxon>
        <taxon>Suessiales</taxon>
        <taxon>Suessiaceae</taxon>
        <taxon>Polarella</taxon>
    </lineage>
</organism>